<reference evidence="2 3" key="1">
    <citation type="submission" date="2014-02" db="EMBL/GenBank/DDBJ databases">
        <title>Comparative genomics and transcriptomics to identify genetic mechanisms underlying the emergence of carbapenem resistant Acinetobacter baumannii (CRAb).</title>
        <authorList>
            <person name="Harris A.D."/>
            <person name="Johnson K.J."/>
            <person name="George J."/>
            <person name="Shefchek K."/>
            <person name="Daugherty S.C."/>
            <person name="Parankush S."/>
            <person name="Sadzewicz L."/>
            <person name="Tallon L."/>
            <person name="Sengamalay N."/>
            <person name="Hazen T.H."/>
            <person name="Rasko D.A."/>
        </authorList>
    </citation>
    <scope>NUCLEOTIDE SEQUENCE [LARGE SCALE GENOMIC DNA]</scope>
    <source>
        <strain evidence="2 3">625974</strain>
    </source>
</reference>
<gene>
    <name evidence="2" type="ORF">J506_3116</name>
</gene>
<evidence type="ECO:0000313" key="3">
    <source>
        <dbReference type="Proteomes" id="UP000021108"/>
    </source>
</evidence>
<evidence type="ECO:0000256" key="1">
    <source>
        <dbReference type="SAM" id="Phobius"/>
    </source>
</evidence>
<name>A0A009Q765_ACIBA</name>
<organism evidence="2 3">
    <name type="scientific">Acinetobacter baumannii 625974</name>
    <dbReference type="NCBI Taxonomy" id="1310607"/>
    <lineage>
        <taxon>Bacteria</taxon>
        <taxon>Pseudomonadati</taxon>
        <taxon>Pseudomonadota</taxon>
        <taxon>Gammaproteobacteria</taxon>
        <taxon>Moraxellales</taxon>
        <taxon>Moraxellaceae</taxon>
        <taxon>Acinetobacter</taxon>
        <taxon>Acinetobacter calcoaceticus/baumannii complex</taxon>
    </lineage>
</organism>
<evidence type="ECO:0008006" key="4">
    <source>
        <dbReference type="Google" id="ProtNLM"/>
    </source>
</evidence>
<keyword evidence="1" id="KW-1133">Transmembrane helix</keyword>
<sequence length="153" mass="17571">MELSISDWIAIFFGVPTILGLIYTVLSKWYEIRENLKIKKSFGFINYGNKLSDEYYLFLECINHGQKTVILSSCFLKLPDKKTIPAFYRNPLGCNFPYELHSGTNFQYLFVVDDLEATLQKNGYKKNVKLIPVFTTQTGKIFSGKAFDLVPDA</sequence>
<keyword evidence="1" id="KW-0472">Membrane</keyword>
<dbReference type="EMBL" id="JEXD01000034">
    <property type="protein sequence ID" value="EXC05588.1"/>
    <property type="molecule type" value="Genomic_DNA"/>
</dbReference>
<keyword evidence="1" id="KW-0812">Transmembrane</keyword>
<accession>A0A009Q765</accession>
<feature type="transmembrane region" description="Helical" evidence="1">
    <location>
        <begin position="6"/>
        <end position="26"/>
    </location>
</feature>
<dbReference type="Proteomes" id="UP000021108">
    <property type="component" value="Unassembled WGS sequence"/>
</dbReference>
<protein>
    <recommendedName>
        <fullName evidence="4">Transmembrane protein</fullName>
    </recommendedName>
</protein>
<dbReference type="RefSeq" id="WP_032059820.1">
    <property type="nucleotide sequence ID" value="NZ_JEXD01000034.1"/>
</dbReference>
<evidence type="ECO:0000313" key="2">
    <source>
        <dbReference type="EMBL" id="EXC05588.1"/>
    </source>
</evidence>
<comment type="caution">
    <text evidence="2">The sequence shown here is derived from an EMBL/GenBank/DDBJ whole genome shotgun (WGS) entry which is preliminary data.</text>
</comment>
<dbReference type="AlphaFoldDB" id="A0A009Q765"/>
<dbReference type="PATRIC" id="fig|1310607.3.peg.3016"/>
<proteinExistence type="predicted"/>